<keyword evidence="2" id="KW-1185">Reference proteome</keyword>
<dbReference type="HOGENOM" id="CLU_3375994_0_0_6"/>
<accession>D4ZIV1</accession>
<dbReference type="Proteomes" id="UP000002350">
    <property type="component" value="Chromosome"/>
</dbReference>
<reference evidence="2" key="1">
    <citation type="journal article" date="2010" name="Mol. Biosyst.">
        <title>Complete genome sequence and comparative analysis of Shewanella violacea, a psychrophilic and piezophilic bacterium from deep sea floor sediments.</title>
        <authorList>
            <person name="Aono E."/>
            <person name="Baba T."/>
            <person name="Ara T."/>
            <person name="Nishi T."/>
            <person name="Nakamichi T."/>
            <person name="Inamoto E."/>
            <person name="Toyonaga H."/>
            <person name="Hasegawa M."/>
            <person name="Takai Y."/>
            <person name="Okumura Y."/>
            <person name="Baba M."/>
            <person name="Tomita M."/>
            <person name="Kato C."/>
            <person name="Oshima T."/>
            <person name="Nakasone K."/>
            <person name="Mori H."/>
        </authorList>
    </citation>
    <scope>NUCLEOTIDE SEQUENCE [LARGE SCALE GENOMIC DNA]</scope>
    <source>
        <strain evidence="2">JCM 10179 / CIP 106290 / LMG 19151 / DSS12</strain>
    </source>
</reference>
<proteinExistence type="predicted"/>
<organism evidence="1 2">
    <name type="scientific">Shewanella violacea (strain JCM 10179 / CIP 106290 / LMG 19151 / DSS12)</name>
    <dbReference type="NCBI Taxonomy" id="637905"/>
    <lineage>
        <taxon>Bacteria</taxon>
        <taxon>Pseudomonadati</taxon>
        <taxon>Pseudomonadota</taxon>
        <taxon>Gammaproteobacteria</taxon>
        <taxon>Alteromonadales</taxon>
        <taxon>Shewanellaceae</taxon>
        <taxon>Shewanella</taxon>
    </lineage>
</organism>
<dbReference type="KEGG" id="svo:SVI_1629"/>
<dbReference type="EMBL" id="AP011177">
    <property type="protein sequence ID" value="BAJ01600.1"/>
    <property type="molecule type" value="Genomic_DNA"/>
</dbReference>
<sequence length="34" mass="4037">MLIVYLCCFGFDCNILATFNVENRRLTETYMTKL</sequence>
<dbReference type="STRING" id="637905.SVI_1629"/>
<evidence type="ECO:0000313" key="1">
    <source>
        <dbReference type="EMBL" id="BAJ01600.1"/>
    </source>
</evidence>
<name>D4ZIV1_SHEVD</name>
<dbReference type="AlphaFoldDB" id="D4ZIV1"/>
<evidence type="ECO:0000313" key="2">
    <source>
        <dbReference type="Proteomes" id="UP000002350"/>
    </source>
</evidence>
<gene>
    <name evidence="1" type="ordered locus">SVI_1629</name>
</gene>
<protein>
    <submittedName>
        <fullName evidence="1">Uncharacterized protein</fullName>
    </submittedName>
</protein>